<accession>A0A9Q1FXF7</accession>
<evidence type="ECO:0000313" key="2">
    <source>
        <dbReference type="Proteomes" id="UP001152622"/>
    </source>
</evidence>
<dbReference type="AlphaFoldDB" id="A0A9Q1FXF7"/>
<keyword evidence="2" id="KW-1185">Reference proteome</keyword>
<protein>
    <submittedName>
        <fullName evidence="1">Uncharacterized protein</fullName>
    </submittedName>
</protein>
<reference evidence="1" key="1">
    <citation type="journal article" date="2023" name="Science">
        <title>Genome structures resolve the early diversification of teleost fishes.</title>
        <authorList>
            <person name="Parey E."/>
            <person name="Louis A."/>
            <person name="Montfort J."/>
            <person name="Bouchez O."/>
            <person name="Roques C."/>
            <person name="Iampietro C."/>
            <person name="Lluch J."/>
            <person name="Castinel A."/>
            <person name="Donnadieu C."/>
            <person name="Desvignes T."/>
            <person name="Floi Bucao C."/>
            <person name="Jouanno E."/>
            <person name="Wen M."/>
            <person name="Mejri S."/>
            <person name="Dirks R."/>
            <person name="Jansen H."/>
            <person name="Henkel C."/>
            <person name="Chen W.J."/>
            <person name="Zahm M."/>
            <person name="Cabau C."/>
            <person name="Klopp C."/>
            <person name="Thompson A.W."/>
            <person name="Robinson-Rechavi M."/>
            <person name="Braasch I."/>
            <person name="Lecointre G."/>
            <person name="Bobe J."/>
            <person name="Postlethwait J.H."/>
            <person name="Berthelot C."/>
            <person name="Roest Crollius H."/>
            <person name="Guiguen Y."/>
        </authorList>
    </citation>
    <scope>NUCLEOTIDE SEQUENCE</scope>
    <source>
        <strain evidence="1">WJC10195</strain>
    </source>
</reference>
<gene>
    <name evidence="1" type="ORF">SKAU_G00090340</name>
</gene>
<proteinExistence type="predicted"/>
<comment type="caution">
    <text evidence="1">The sequence shown here is derived from an EMBL/GenBank/DDBJ whole genome shotgun (WGS) entry which is preliminary data.</text>
</comment>
<dbReference type="EMBL" id="JAINUF010000003">
    <property type="protein sequence ID" value="KAJ8369006.1"/>
    <property type="molecule type" value="Genomic_DNA"/>
</dbReference>
<dbReference type="Proteomes" id="UP001152622">
    <property type="component" value="Chromosome 3"/>
</dbReference>
<evidence type="ECO:0000313" key="1">
    <source>
        <dbReference type="EMBL" id="KAJ8369006.1"/>
    </source>
</evidence>
<name>A0A9Q1FXF7_SYNKA</name>
<sequence>MLKNKALRSGYKWPSVAPERRLGCTQDVTKLPLPVAIMCDYVVKRETLVIQSVRIAELNRAALSLMKGSGFSCAGALTRS</sequence>
<organism evidence="1 2">
    <name type="scientific">Synaphobranchus kaupii</name>
    <name type="common">Kaup's arrowtooth eel</name>
    <dbReference type="NCBI Taxonomy" id="118154"/>
    <lineage>
        <taxon>Eukaryota</taxon>
        <taxon>Metazoa</taxon>
        <taxon>Chordata</taxon>
        <taxon>Craniata</taxon>
        <taxon>Vertebrata</taxon>
        <taxon>Euteleostomi</taxon>
        <taxon>Actinopterygii</taxon>
        <taxon>Neopterygii</taxon>
        <taxon>Teleostei</taxon>
        <taxon>Anguilliformes</taxon>
        <taxon>Synaphobranchidae</taxon>
        <taxon>Synaphobranchus</taxon>
    </lineage>
</organism>